<accession>A0A923HPC1</accession>
<feature type="chain" id="PRO_5036835508" description="TonB C-terminal domain-containing protein" evidence="1">
    <location>
        <begin position="26"/>
        <end position="172"/>
    </location>
</feature>
<dbReference type="Proteomes" id="UP000627446">
    <property type="component" value="Unassembled WGS sequence"/>
</dbReference>
<organism evidence="2 3">
    <name type="scientific">Undibacterium nitidum</name>
    <dbReference type="NCBI Taxonomy" id="2762298"/>
    <lineage>
        <taxon>Bacteria</taxon>
        <taxon>Pseudomonadati</taxon>
        <taxon>Pseudomonadota</taxon>
        <taxon>Betaproteobacteria</taxon>
        <taxon>Burkholderiales</taxon>
        <taxon>Oxalobacteraceae</taxon>
        <taxon>Undibacterium</taxon>
    </lineage>
</organism>
<protein>
    <recommendedName>
        <fullName evidence="4">TonB C-terminal domain-containing protein</fullName>
    </recommendedName>
</protein>
<proteinExistence type="predicted"/>
<evidence type="ECO:0000256" key="1">
    <source>
        <dbReference type="SAM" id="SignalP"/>
    </source>
</evidence>
<feature type="signal peptide" evidence="1">
    <location>
        <begin position="1"/>
        <end position="25"/>
    </location>
</feature>
<evidence type="ECO:0000313" key="3">
    <source>
        <dbReference type="Proteomes" id="UP000627446"/>
    </source>
</evidence>
<comment type="caution">
    <text evidence="2">The sequence shown here is derived from an EMBL/GenBank/DDBJ whole genome shotgun (WGS) entry which is preliminary data.</text>
</comment>
<dbReference type="AlphaFoldDB" id="A0A923HPC1"/>
<dbReference type="SUPFAM" id="SSF74653">
    <property type="entry name" value="TolA/TonB C-terminal domain"/>
    <property type="match status" value="1"/>
</dbReference>
<reference evidence="2" key="1">
    <citation type="submission" date="2020-08" db="EMBL/GenBank/DDBJ databases">
        <title>Novel species isolated from subtropical streams in China.</title>
        <authorList>
            <person name="Lu H."/>
        </authorList>
    </citation>
    <scope>NUCLEOTIDE SEQUENCE</scope>
    <source>
        <strain evidence="2">LX22W</strain>
    </source>
</reference>
<keyword evidence="3" id="KW-1185">Reference proteome</keyword>
<keyword evidence="1" id="KW-0732">Signal</keyword>
<dbReference type="RefSeq" id="WP_186914735.1">
    <property type="nucleotide sequence ID" value="NZ_JACOFZ010000001.1"/>
</dbReference>
<evidence type="ECO:0008006" key="4">
    <source>
        <dbReference type="Google" id="ProtNLM"/>
    </source>
</evidence>
<gene>
    <name evidence="2" type="ORF">H8K36_05340</name>
</gene>
<evidence type="ECO:0000313" key="2">
    <source>
        <dbReference type="EMBL" id="MBC3880790.1"/>
    </source>
</evidence>
<sequence length="172" mass="19115">MFFQTKLVLAAILWVSLLASSSVSAQGKDEKSIKEETPALGTILKKKIATSSMSMDRSYHQLSDDEKAYLRSFYEDMPEEDEPPYPLNGTRAIHQKMSKAQQIVVANGMLTIAVDVSSTGEPESVSIFETPDSDIARVAALALLEEKYKPAMCAGKPCRMQFLFKAEFKRIL</sequence>
<dbReference type="EMBL" id="JACOFZ010000001">
    <property type="protein sequence ID" value="MBC3880790.1"/>
    <property type="molecule type" value="Genomic_DNA"/>
</dbReference>
<name>A0A923HPC1_9BURK</name>